<dbReference type="WBParaSite" id="Pan_g15911.t1">
    <property type="protein sequence ID" value="Pan_g15911.t1"/>
    <property type="gene ID" value="Pan_g15911"/>
</dbReference>
<dbReference type="PROSITE" id="PS50011">
    <property type="entry name" value="PROTEIN_KINASE_DOM"/>
    <property type="match status" value="1"/>
</dbReference>
<protein>
    <submittedName>
        <fullName evidence="3">Protein kinase domain-containing protein</fullName>
    </submittedName>
</protein>
<dbReference type="GO" id="GO:0004672">
    <property type="term" value="F:protein kinase activity"/>
    <property type="evidence" value="ECO:0007669"/>
    <property type="project" value="InterPro"/>
</dbReference>
<evidence type="ECO:0000313" key="3">
    <source>
        <dbReference type="WBParaSite" id="Pan_g15911.t1"/>
    </source>
</evidence>
<reference evidence="2" key="1">
    <citation type="journal article" date="2013" name="Genetics">
        <title>The draft genome and transcriptome of Panagrellus redivivus are shaped by the harsh demands of a free-living lifestyle.</title>
        <authorList>
            <person name="Srinivasan J."/>
            <person name="Dillman A.R."/>
            <person name="Macchietto M.G."/>
            <person name="Heikkinen L."/>
            <person name="Lakso M."/>
            <person name="Fracchia K.M."/>
            <person name="Antoshechkin I."/>
            <person name="Mortazavi A."/>
            <person name="Wong G."/>
            <person name="Sternberg P.W."/>
        </authorList>
    </citation>
    <scope>NUCLEOTIDE SEQUENCE [LARGE SCALE GENOMIC DNA]</scope>
    <source>
        <strain evidence="2">MT8872</strain>
    </source>
</reference>
<organism evidence="2 3">
    <name type="scientific">Panagrellus redivivus</name>
    <name type="common">Microworm</name>
    <dbReference type="NCBI Taxonomy" id="6233"/>
    <lineage>
        <taxon>Eukaryota</taxon>
        <taxon>Metazoa</taxon>
        <taxon>Ecdysozoa</taxon>
        <taxon>Nematoda</taxon>
        <taxon>Chromadorea</taxon>
        <taxon>Rhabditida</taxon>
        <taxon>Tylenchina</taxon>
        <taxon>Panagrolaimomorpha</taxon>
        <taxon>Panagrolaimoidea</taxon>
        <taxon>Panagrolaimidae</taxon>
        <taxon>Panagrellus</taxon>
    </lineage>
</organism>
<dbReference type="AlphaFoldDB" id="A0A7E4V2P6"/>
<dbReference type="SMART" id="SM00220">
    <property type="entry name" value="S_TKc"/>
    <property type="match status" value="1"/>
</dbReference>
<accession>A0A7E4V2P6</accession>
<dbReference type="InterPro" id="IPR050235">
    <property type="entry name" value="CK1_Ser-Thr_kinase"/>
</dbReference>
<dbReference type="GO" id="GO:0005524">
    <property type="term" value="F:ATP binding"/>
    <property type="evidence" value="ECO:0007669"/>
    <property type="project" value="InterPro"/>
</dbReference>
<dbReference type="Pfam" id="PF00069">
    <property type="entry name" value="Pkinase"/>
    <property type="match status" value="1"/>
</dbReference>
<dbReference type="InterPro" id="IPR011009">
    <property type="entry name" value="Kinase-like_dom_sf"/>
</dbReference>
<dbReference type="Gene3D" id="1.10.510.10">
    <property type="entry name" value="Transferase(Phosphotransferase) domain 1"/>
    <property type="match status" value="1"/>
</dbReference>
<feature type="domain" description="Protein kinase" evidence="1">
    <location>
        <begin position="26"/>
        <end position="381"/>
    </location>
</feature>
<dbReference type="PANTHER" id="PTHR11909">
    <property type="entry name" value="CASEIN KINASE-RELATED"/>
    <property type="match status" value="1"/>
</dbReference>
<dbReference type="Proteomes" id="UP000492821">
    <property type="component" value="Unassembled WGS sequence"/>
</dbReference>
<reference evidence="3" key="2">
    <citation type="submission" date="2020-10" db="UniProtKB">
        <authorList>
            <consortium name="WormBaseParasite"/>
        </authorList>
    </citation>
    <scope>IDENTIFICATION</scope>
</reference>
<evidence type="ECO:0000259" key="1">
    <source>
        <dbReference type="PROSITE" id="PS50011"/>
    </source>
</evidence>
<proteinExistence type="predicted"/>
<evidence type="ECO:0000313" key="2">
    <source>
        <dbReference type="Proteomes" id="UP000492821"/>
    </source>
</evidence>
<sequence>MGSNNVPDPLMPQVGGSIFHPEEGEFKVLRCLASGPFSDVFKVLHVKNGNKYAMKVEREEGNIRPVLKLDVYVLTQIKRSGKTTGFPLLVCAGRTNYYKYAVMQLVGVDLNKLRRSMPDKKFSIGTALKVAHNTLGRIEILHDMGWLCRDVKAPNFTIGKGADIGTVYMLDFGFARRYKDKNGNMLQPRNAAALLGTIHYAPIASHNNQEQCRRDDLESWLYMIVECTCGTLPWFHMEPMKQHKQIADAKKFARTGGREAFLTGCPPEYSEIMDLIDSCGFMDRPNYVKMALLLERVMERNKVDLHTPFDWEVDNGELIKRAGVIGDLGQSHMMSARLRELKQNENDALDRALLEDPDARDAPRLDMKMSLSCVNPMEPRLD</sequence>
<name>A0A7E4V2P6_PANRE</name>
<keyword evidence="2" id="KW-1185">Reference proteome</keyword>
<dbReference type="InterPro" id="IPR000719">
    <property type="entry name" value="Prot_kinase_dom"/>
</dbReference>
<dbReference type="SUPFAM" id="SSF56112">
    <property type="entry name" value="Protein kinase-like (PK-like)"/>
    <property type="match status" value="1"/>
</dbReference>